<evidence type="ECO:0000256" key="2">
    <source>
        <dbReference type="ARBA" id="ARBA00007495"/>
    </source>
</evidence>
<keyword evidence="3" id="KW-0858">Xylan degradation</keyword>
<comment type="caution">
    <text evidence="11">The sequence shown here is derived from an EMBL/GenBank/DDBJ whole genome shotgun (WGS) entry which is preliminary data.</text>
</comment>
<evidence type="ECO:0000256" key="5">
    <source>
        <dbReference type="ARBA" id="ARBA00022801"/>
    </source>
</evidence>
<comment type="similarity">
    <text evidence="2 9">Belongs to the glycosyl hydrolase 10 (cellulase F) family.</text>
</comment>
<accession>A0ABT0XNX2</accession>
<proteinExistence type="inferred from homology"/>
<organism evidence="11 12">
    <name type="scientific">Alkalicoccobacillus plakortidis</name>
    <dbReference type="NCBI Taxonomy" id="444060"/>
    <lineage>
        <taxon>Bacteria</taxon>
        <taxon>Bacillati</taxon>
        <taxon>Bacillota</taxon>
        <taxon>Bacilli</taxon>
        <taxon>Bacillales</taxon>
        <taxon>Bacillaceae</taxon>
        <taxon>Alkalicoccobacillus</taxon>
    </lineage>
</organism>
<feature type="domain" description="GH10" evidence="10">
    <location>
        <begin position="26"/>
        <end position="347"/>
    </location>
</feature>
<name>A0ABT0XNX2_9BACI</name>
<dbReference type="SMART" id="SM00633">
    <property type="entry name" value="Glyco_10"/>
    <property type="match status" value="1"/>
</dbReference>
<comment type="catalytic activity">
    <reaction evidence="1 9">
        <text>Endohydrolysis of (1-&gt;4)-beta-D-xylosidic linkages in xylans.</text>
        <dbReference type="EC" id="3.2.1.8"/>
    </reaction>
</comment>
<dbReference type="Pfam" id="PF00331">
    <property type="entry name" value="Glyco_hydro_10"/>
    <property type="match status" value="1"/>
</dbReference>
<dbReference type="RefSeq" id="WP_251610197.1">
    <property type="nucleotide sequence ID" value="NZ_JAMQJY010000002.1"/>
</dbReference>
<evidence type="ECO:0000256" key="1">
    <source>
        <dbReference type="ARBA" id="ARBA00000681"/>
    </source>
</evidence>
<evidence type="ECO:0000256" key="3">
    <source>
        <dbReference type="ARBA" id="ARBA00022651"/>
    </source>
</evidence>
<dbReference type="PRINTS" id="PR00134">
    <property type="entry name" value="GLHYDRLASE10"/>
</dbReference>
<evidence type="ECO:0000256" key="7">
    <source>
        <dbReference type="ARBA" id="ARBA00023295"/>
    </source>
</evidence>
<dbReference type="PANTHER" id="PTHR31490:SF88">
    <property type="entry name" value="BETA-XYLANASE"/>
    <property type="match status" value="1"/>
</dbReference>
<evidence type="ECO:0000313" key="11">
    <source>
        <dbReference type="EMBL" id="MCM2676962.1"/>
    </source>
</evidence>
<gene>
    <name evidence="11" type="ORF">NDM98_16940</name>
</gene>
<evidence type="ECO:0000256" key="9">
    <source>
        <dbReference type="RuleBase" id="RU361174"/>
    </source>
</evidence>
<dbReference type="EC" id="3.2.1.8" evidence="9"/>
<evidence type="ECO:0000256" key="8">
    <source>
        <dbReference type="ARBA" id="ARBA00023326"/>
    </source>
</evidence>
<dbReference type="SUPFAM" id="SSF51445">
    <property type="entry name" value="(Trans)glycosidases"/>
    <property type="match status" value="1"/>
</dbReference>
<dbReference type="PROSITE" id="PS51760">
    <property type="entry name" value="GH10_2"/>
    <property type="match status" value="1"/>
</dbReference>
<dbReference type="Proteomes" id="UP001203665">
    <property type="component" value="Unassembled WGS sequence"/>
</dbReference>
<reference evidence="11" key="1">
    <citation type="submission" date="2022-06" db="EMBL/GenBank/DDBJ databases">
        <title>Alkalicoccobacillus porphyridii sp. nov., isolated from a marine red alga, Porphyridium purpureum and reclassification of Shouchella plakortidis and Shouchella gibsonii as Alkalicoccobacillus plakortidis comb. nov. and Alkalicoccobacillus gibsonii comb. nov.</title>
        <authorList>
            <person name="Kim K.H."/>
            <person name="Lee J.K."/>
            <person name="Han D.M."/>
            <person name="Baek J.H."/>
            <person name="Jeon C.O."/>
        </authorList>
    </citation>
    <scope>NUCLEOTIDE SEQUENCE</scope>
    <source>
        <strain evidence="11">DSM 19153</strain>
    </source>
</reference>
<dbReference type="InterPro" id="IPR044846">
    <property type="entry name" value="GH10"/>
</dbReference>
<keyword evidence="4" id="KW-0732">Signal</keyword>
<dbReference type="InterPro" id="IPR017853">
    <property type="entry name" value="GH"/>
</dbReference>
<evidence type="ECO:0000259" key="10">
    <source>
        <dbReference type="PROSITE" id="PS51760"/>
    </source>
</evidence>
<dbReference type="InterPro" id="IPR001000">
    <property type="entry name" value="GH10_dom"/>
</dbReference>
<keyword evidence="8 9" id="KW-0624">Polysaccharide degradation</keyword>
<evidence type="ECO:0000256" key="6">
    <source>
        <dbReference type="ARBA" id="ARBA00023277"/>
    </source>
</evidence>
<dbReference type="Gene3D" id="3.20.20.80">
    <property type="entry name" value="Glycosidases"/>
    <property type="match status" value="1"/>
</dbReference>
<keyword evidence="5 9" id="KW-0378">Hydrolase</keyword>
<evidence type="ECO:0000313" key="12">
    <source>
        <dbReference type="Proteomes" id="UP001203665"/>
    </source>
</evidence>
<dbReference type="PANTHER" id="PTHR31490">
    <property type="entry name" value="GLYCOSYL HYDROLASE"/>
    <property type="match status" value="1"/>
</dbReference>
<keyword evidence="12" id="KW-1185">Reference proteome</keyword>
<dbReference type="EMBL" id="JAMQJY010000002">
    <property type="protein sequence ID" value="MCM2676962.1"/>
    <property type="molecule type" value="Genomic_DNA"/>
</dbReference>
<protein>
    <recommendedName>
        <fullName evidence="9">Beta-xylanase</fullName>
        <ecNumber evidence="9">3.2.1.8</ecNumber>
    </recommendedName>
</protein>
<sequence>MLNRKLFKVLGSILIISAGVYGWMKIQDQHTIRSMAEDEQMLFGTAMRYQPFSDDSGYRELIKNEFNAVTIENEMKMELVMPERGKYDFSQADEMVQFADENGLQVRGHTLVWERIPWWLDQGNFTRDEITNLLKEYVQTTVKQYQGRIYAWDVVNEAFDNKGNLKENFWLQHIGSDYIELAFRWAKEADPDALLFYNDYENEVPSAKTEATIKWLSELRQKGVPIDGIGMQMHLDIANDFHVDQVQNVMNQMEQEGFLVHITELDIKLQHSGEDLETKQQLQAERYAEIMKVCLQQATCDSFTVWGAADPYSWIGFTEEPGASVAYPLLFDDKLKRKPAYKAIKAIFKEDIRK</sequence>
<keyword evidence="7 9" id="KW-0326">Glycosidase</keyword>
<evidence type="ECO:0000256" key="4">
    <source>
        <dbReference type="ARBA" id="ARBA00022729"/>
    </source>
</evidence>
<keyword evidence="6 9" id="KW-0119">Carbohydrate metabolism</keyword>